<reference evidence="3" key="1">
    <citation type="submission" date="2020-11" db="EMBL/GenBank/DDBJ databases">
        <authorList>
            <consortium name="DOE Joint Genome Institute"/>
            <person name="Ahrendt S."/>
            <person name="Riley R."/>
            <person name="Andreopoulos W."/>
            <person name="Labutti K."/>
            <person name="Pangilinan J."/>
            <person name="Ruiz-Duenas F.J."/>
            <person name="Barrasa J.M."/>
            <person name="Sanchez-Garcia M."/>
            <person name="Camarero S."/>
            <person name="Miyauchi S."/>
            <person name="Serrano A."/>
            <person name="Linde D."/>
            <person name="Babiker R."/>
            <person name="Drula E."/>
            <person name="Ayuso-Fernandez I."/>
            <person name="Pacheco R."/>
            <person name="Padilla G."/>
            <person name="Ferreira P."/>
            <person name="Barriuso J."/>
            <person name="Kellner H."/>
            <person name="Castanera R."/>
            <person name="Alfaro M."/>
            <person name="Ramirez L."/>
            <person name="Pisabarro A.G."/>
            <person name="Kuo A."/>
            <person name="Tritt A."/>
            <person name="Lipzen A."/>
            <person name="He G."/>
            <person name="Yan M."/>
            <person name="Ng V."/>
            <person name="Cullen D."/>
            <person name="Martin F."/>
            <person name="Rosso M.-N."/>
            <person name="Henrissat B."/>
            <person name="Hibbett D."/>
            <person name="Martinez A.T."/>
            <person name="Grigoriev I.V."/>
        </authorList>
    </citation>
    <scope>NUCLEOTIDE SEQUENCE</scope>
    <source>
        <strain evidence="3">CBS 506.95</strain>
    </source>
</reference>
<protein>
    <recommendedName>
        <fullName evidence="2">GST N-terminal domain-containing protein</fullName>
    </recommendedName>
</protein>
<dbReference type="Pfam" id="PF13409">
    <property type="entry name" value="GST_N_2"/>
    <property type="match status" value="1"/>
</dbReference>
<dbReference type="CDD" id="cd00299">
    <property type="entry name" value="GST_C_family"/>
    <property type="match status" value="1"/>
</dbReference>
<dbReference type="SUPFAM" id="SSF47616">
    <property type="entry name" value="GST C-terminal domain-like"/>
    <property type="match status" value="1"/>
</dbReference>
<feature type="domain" description="GST N-terminal" evidence="2">
    <location>
        <begin position="34"/>
        <end position="125"/>
    </location>
</feature>
<dbReference type="Gene3D" id="3.40.30.10">
    <property type="entry name" value="Glutaredoxin"/>
    <property type="match status" value="1"/>
</dbReference>
<comment type="caution">
    <text evidence="3">The sequence shown here is derived from an EMBL/GenBank/DDBJ whole genome shotgun (WGS) entry which is preliminary data.</text>
</comment>
<dbReference type="SFLD" id="SFLDG00358">
    <property type="entry name" value="Main_(cytGST)"/>
    <property type="match status" value="1"/>
</dbReference>
<evidence type="ECO:0000259" key="2">
    <source>
        <dbReference type="PROSITE" id="PS50404"/>
    </source>
</evidence>
<dbReference type="PANTHER" id="PTHR43968">
    <property type="match status" value="1"/>
</dbReference>
<dbReference type="PANTHER" id="PTHR43968:SF6">
    <property type="entry name" value="GLUTATHIONE S-TRANSFERASE OMEGA"/>
    <property type="match status" value="1"/>
</dbReference>
<dbReference type="Gene3D" id="1.20.1050.10">
    <property type="match status" value="1"/>
</dbReference>
<dbReference type="CDD" id="cd00570">
    <property type="entry name" value="GST_N_family"/>
    <property type="match status" value="1"/>
</dbReference>
<name>A0A9P6EF00_9AGAR</name>
<dbReference type="Proteomes" id="UP000807306">
    <property type="component" value="Unassembled WGS sequence"/>
</dbReference>
<dbReference type="InterPro" id="IPR036282">
    <property type="entry name" value="Glutathione-S-Trfase_C_sf"/>
</dbReference>
<feature type="region of interest" description="Disordered" evidence="1">
    <location>
        <begin position="1"/>
        <end position="21"/>
    </location>
</feature>
<accession>A0A9P6EF00</accession>
<keyword evidence="4" id="KW-1185">Reference proteome</keyword>
<evidence type="ECO:0000313" key="3">
    <source>
        <dbReference type="EMBL" id="KAF9527697.1"/>
    </source>
</evidence>
<evidence type="ECO:0000313" key="4">
    <source>
        <dbReference type="Proteomes" id="UP000807306"/>
    </source>
</evidence>
<dbReference type="AlphaFoldDB" id="A0A9P6EF00"/>
<dbReference type="SFLD" id="SFLDS00019">
    <property type="entry name" value="Glutathione_Transferase_(cytos"/>
    <property type="match status" value="1"/>
</dbReference>
<dbReference type="PROSITE" id="PS50404">
    <property type="entry name" value="GST_NTER"/>
    <property type="match status" value="1"/>
</dbReference>
<organism evidence="3 4">
    <name type="scientific">Crepidotus variabilis</name>
    <dbReference type="NCBI Taxonomy" id="179855"/>
    <lineage>
        <taxon>Eukaryota</taxon>
        <taxon>Fungi</taxon>
        <taxon>Dikarya</taxon>
        <taxon>Basidiomycota</taxon>
        <taxon>Agaricomycotina</taxon>
        <taxon>Agaricomycetes</taxon>
        <taxon>Agaricomycetidae</taxon>
        <taxon>Agaricales</taxon>
        <taxon>Agaricineae</taxon>
        <taxon>Crepidotaceae</taxon>
        <taxon>Crepidotus</taxon>
    </lineage>
</organism>
<dbReference type="InterPro" id="IPR036249">
    <property type="entry name" value="Thioredoxin-like_sf"/>
</dbReference>
<sequence>MSFYEPKSSKTQSVLSTGHPRLPISTSNPSIMVEQITLYTAKVCPWAHRAEITLEEAQLPYKRFEVNLRDKPEWYAPKVNPASKVPAVAYGGPDVQADQPSPDSQKIAESGVLIEFFADLSKDVPLLPKDPVQRAKARFFIETVTPKLFGAYYSAIRSGADPAGFVEAVEVLQQLLPPTGYAVGNWSIADAAVTPFLARAELAFTNDLGTFEAGKGKVVWARLEQEPQYERFRKYLADVKGRKSFQKTWDPEHLKDFYQKVFAKENSA</sequence>
<proteinExistence type="predicted"/>
<evidence type="ECO:0000256" key="1">
    <source>
        <dbReference type="SAM" id="MobiDB-lite"/>
    </source>
</evidence>
<dbReference type="InterPro" id="IPR004045">
    <property type="entry name" value="Glutathione_S-Trfase_N"/>
</dbReference>
<dbReference type="OrthoDB" id="202840at2759"/>
<gene>
    <name evidence="3" type="ORF">CPB83DRAFT_855876</name>
</gene>
<dbReference type="InterPro" id="IPR040079">
    <property type="entry name" value="Glutathione_S-Trfase"/>
</dbReference>
<dbReference type="InterPro" id="IPR050983">
    <property type="entry name" value="GST_Omega/HSP26"/>
</dbReference>
<dbReference type="GO" id="GO:0005737">
    <property type="term" value="C:cytoplasm"/>
    <property type="evidence" value="ECO:0007669"/>
    <property type="project" value="TreeGrafter"/>
</dbReference>
<dbReference type="SUPFAM" id="SSF52833">
    <property type="entry name" value="Thioredoxin-like"/>
    <property type="match status" value="1"/>
</dbReference>
<dbReference type="EMBL" id="MU157859">
    <property type="protein sequence ID" value="KAF9527697.1"/>
    <property type="molecule type" value="Genomic_DNA"/>
</dbReference>